<sequence length="190" mass="20857">VRQYPPHPLQRGLVKVAPSWEGRGVWLFDSEDGLAEILSRVFQGSAGPQNHCLVQDFVEGVVVEIRLHLLKGVVAGISHTRCKAKPGCPVQSSFGGRCADGEWAAAEYLEGESRDQIIFHCFAGRHADLDLAESRCRCLVEVWRGFLLADCAEFPPYVRFDFLVVPPVPGSHGGPEVWTGEITELGGQMC</sequence>
<dbReference type="SUPFAM" id="SSF56059">
    <property type="entry name" value="Glutathione synthetase ATP-binding domain-like"/>
    <property type="match status" value="1"/>
</dbReference>
<proteinExistence type="predicted"/>
<feature type="non-terminal residue" evidence="1">
    <location>
        <position position="1"/>
    </location>
</feature>
<evidence type="ECO:0000313" key="1">
    <source>
        <dbReference type="EMBL" id="CAE8608392.1"/>
    </source>
</evidence>
<evidence type="ECO:0000313" key="2">
    <source>
        <dbReference type="Proteomes" id="UP000654075"/>
    </source>
</evidence>
<reference evidence="1" key="1">
    <citation type="submission" date="2021-02" db="EMBL/GenBank/DDBJ databases">
        <authorList>
            <person name="Dougan E. K."/>
            <person name="Rhodes N."/>
            <person name="Thang M."/>
            <person name="Chan C."/>
        </authorList>
    </citation>
    <scope>NUCLEOTIDE SEQUENCE</scope>
</reference>
<name>A0A813F261_POLGL</name>
<dbReference type="EMBL" id="CAJNNV010022905">
    <property type="protein sequence ID" value="CAE8608392.1"/>
    <property type="molecule type" value="Genomic_DNA"/>
</dbReference>
<accession>A0A813F261</accession>
<gene>
    <name evidence="1" type="ORF">PGLA1383_LOCUS26254</name>
</gene>
<comment type="caution">
    <text evidence="1">The sequence shown here is derived from an EMBL/GenBank/DDBJ whole genome shotgun (WGS) entry which is preliminary data.</text>
</comment>
<organism evidence="1 2">
    <name type="scientific">Polarella glacialis</name>
    <name type="common">Dinoflagellate</name>
    <dbReference type="NCBI Taxonomy" id="89957"/>
    <lineage>
        <taxon>Eukaryota</taxon>
        <taxon>Sar</taxon>
        <taxon>Alveolata</taxon>
        <taxon>Dinophyceae</taxon>
        <taxon>Suessiales</taxon>
        <taxon>Suessiaceae</taxon>
        <taxon>Polarella</taxon>
    </lineage>
</organism>
<feature type="non-terminal residue" evidence="1">
    <location>
        <position position="190"/>
    </location>
</feature>
<dbReference type="AlphaFoldDB" id="A0A813F261"/>
<protein>
    <submittedName>
        <fullName evidence="1">Uncharacterized protein</fullName>
    </submittedName>
</protein>
<keyword evidence="2" id="KW-1185">Reference proteome</keyword>
<dbReference type="Proteomes" id="UP000654075">
    <property type="component" value="Unassembled WGS sequence"/>
</dbReference>